<gene>
    <name evidence="1" type="ORF">J2S73_002607</name>
</gene>
<sequence>MQRDATMSPMHGCDYEETLPVVKSNWAYQCSQ</sequence>
<keyword evidence="2" id="KW-1185">Reference proteome</keyword>
<reference evidence="1" key="1">
    <citation type="submission" date="2023-07" db="EMBL/GenBank/DDBJ databases">
        <title>Genomic Encyclopedia of Type Strains, Phase IV (KMG-IV): sequencing the most valuable type-strain genomes for metagenomic binning, comparative biology and taxonomic classification.</title>
        <authorList>
            <person name="Goeker M."/>
        </authorList>
    </citation>
    <scope>NUCLEOTIDE SEQUENCE</scope>
    <source>
        <strain evidence="1">DSM 21202</strain>
    </source>
</reference>
<evidence type="ECO:0000313" key="2">
    <source>
        <dbReference type="Proteomes" id="UP001229244"/>
    </source>
</evidence>
<dbReference type="EMBL" id="JAUSUL010000002">
    <property type="protein sequence ID" value="MDQ0316150.1"/>
    <property type="molecule type" value="Genomic_DNA"/>
</dbReference>
<name>A0AAE3VQT7_9HYPH</name>
<proteinExistence type="predicted"/>
<organism evidence="1 2">
    <name type="scientific">Amorphus orientalis</name>
    <dbReference type="NCBI Taxonomy" id="649198"/>
    <lineage>
        <taxon>Bacteria</taxon>
        <taxon>Pseudomonadati</taxon>
        <taxon>Pseudomonadota</taxon>
        <taxon>Alphaproteobacteria</taxon>
        <taxon>Hyphomicrobiales</taxon>
        <taxon>Amorphaceae</taxon>
        <taxon>Amorphus</taxon>
    </lineage>
</organism>
<dbReference type="AlphaFoldDB" id="A0AAE3VQT7"/>
<evidence type="ECO:0000313" key="1">
    <source>
        <dbReference type="EMBL" id="MDQ0316150.1"/>
    </source>
</evidence>
<protein>
    <submittedName>
        <fullName evidence="1">Uncharacterized protein</fullName>
    </submittedName>
</protein>
<dbReference type="Proteomes" id="UP001229244">
    <property type="component" value="Unassembled WGS sequence"/>
</dbReference>
<comment type="caution">
    <text evidence="1">The sequence shown here is derived from an EMBL/GenBank/DDBJ whole genome shotgun (WGS) entry which is preliminary data.</text>
</comment>
<accession>A0AAE3VQT7</accession>